<name>C1GBE3_PARBD</name>
<reference evidence="2 3" key="1">
    <citation type="journal article" date="2011" name="PLoS Genet.">
        <title>Comparative genomic analysis of human fungal pathogens causing paracoccidioidomycosis.</title>
        <authorList>
            <person name="Desjardins C.A."/>
            <person name="Champion M.D."/>
            <person name="Holder J.W."/>
            <person name="Muszewska A."/>
            <person name="Goldberg J."/>
            <person name="Bailao A.M."/>
            <person name="Brigido M.M."/>
            <person name="Ferreira M.E."/>
            <person name="Garcia A.M."/>
            <person name="Grynberg M."/>
            <person name="Gujja S."/>
            <person name="Heiman D.I."/>
            <person name="Henn M.R."/>
            <person name="Kodira C.D."/>
            <person name="Leon-Narvaez H."/>
            <person name="Longo L.V."/>
            <person name="Ma L.J."/>
            <person name="Malavazi I."/>
            <person name="Matsuo A.L."/>
            <person name="Morais F.V."/>
            <person name="Pereira M."/>
            <person name="Rodriguez-Brito S."/>
            <person name="Sakthikumar S."/>
            <person name="Salem-Izacc S.M."/>
            <person name="Sykes S.M."/>
            <person name="Teixeira M.M."/>
            <person name="Vallejo M.C."/>
            <person name="Walter M.E."/>
            <person name="Yandava C."/>
            <person name="Young S."/>
            <person name="Zeng Q."/>
            <person name="Zucker J."/>
            <person name="Felipe M.S."/>
            <person name="Goldman G.H."/>
            <person name="Haas B.J."/>
            <person name="McEwen J.G."/>
            <person name="Nino-Vega G."/>
            <person name="Puccia R."/>
            <person name="San-Blas G."/>
            <person name="Soares C.M."/>
            <person name="Birren B.W."/>
            <person name="Cuomo C.A."/>
        </authorList>
    </citation>
    <scope>NUCLEOTIDE SEQUENCE [LARGE SCALE GENOMIC DNA]</scope>
    <source>
        <strain evidence="2 3">Pb18</strain>
    </source>
</reference>
<dbReference type="VEuPathDB" id="FungiDB:PADG_04944"/>
<dbReference type="RefSeq" id="XP_010760204.1">
    <property type="nucleotide sequence ID" value="XM_010761902.1"/>
</dbReference>
<dbReference type="InParanoid" id="C1GBE3"/>
<dbReference type="KEGG" id="pbn:PADG_04944"/>
<dbReference type="AlphaFoldDB" id="C1GBE3"/>
<protein>
    <submittedName>
        <fullName evidence="2">Uncharacterized protein</fullName>
    </submittedName>
</protein>
<feature type="region of interest" description="Disordered" evidence="1">
    <location>
        <begin position="1"/>
        <end position="25"/>
    </location>
</feature>
<keyword evidence="3" id="KW-1185">Reference proteome</keyword>
<dbReference type="EMBL" id="KN275961">
    <property type="protein sequence ID" value="EEH48865.2"/>
    <property type="molecule type" value="Genomic_DNA"/>
</dbReference>
<accession>C1GBE3</accession>
<dbReference type="Proteomes" id="UP000001628">
    <property type="component" value="Unassembled WGS sequence"/>
</dbReference>
<evidence type="ECO:0000313" key="3">
    <source>
        <dbReference type="Proteomes" id="UP000001628"/>
    </source>
</evidence>
<gene>
    <name evidence="2" type="ORF">PADG_04944</name>
</gene>
<dbReference type="HOGENOM" id="CLU_2184768_0_0_1"/>
<proteinExistence type="predicted"/>
<evidence type="ECO:0000313" key="2">
    <source>
        <dbReference type="EMBL" id="EEH48865.2"/>
    </source>
</evidence>
<sequence>MTLRITVAEDNNSTENGPGPIIPNRIEKSSPAIPQLDVHPLEVDLRSTARLGSPQSRIHQSESPVTVLFRINNNRCRQLPMPFTVLKLAVLHVPAIHEYHHAWLQVYIH</sequence>
<dbReference type="GeneID" id="22583963"/>
<organism evidence="2 3">
    <name type="scientific">Paracoccidioides brasiliensis (strain Pb18)</name>
    <dbReference type="NCBI Taxonomy" id="502780"/>
    <lineage>
        <taxon>Eukaryota</taxon>
        <taxon>Fungi</taxon>
        <taxon>Dikarya</taxon>
        <taxon>Ascomycota</taxon>
        <taxon>Pezizomycotina</taxon>
        <taxon>Eurotiomycetes</taxon>
        <taxon>Eurotiomycetidae</taxon>
        <taxon>Onygenales</taxon>
        <taxon>Ajellomycetaceae</taxon>
        <taxon>Paracoccidioides</taxon>
    </lineage>
</organism>
<evidence type="ECO:0000256" key="1">
    <source>
        <dbReference type="SAM" id="MobiDB-lite"/>
    </source>
</evidence>